<reference evidence="2" key="1">
    <citation type="submission" date="2018-01" db="EMBL/GenBank/DDBJ databases">
        <authorList>
            <person name="Mao J.F."/>
        </authorList>
    </citation>
    <scope>NUCLEOTIDE SEQUENCE</scope>
    <source>
        <strain evidence="2">Huo1</strain>
        <tissue evidence="2">Leaf</tissue>
    </source>
</reference>
<keyword evidence="1" id="KW-0812">Transmembrane</keyword>
<evidence type="ECO:0000256" key="1">
    <source>
        <dbReference type="SAM" id="Phobius"/>
    </source>
</evidence>
<evidence type="ECO:0000313" key="2">
    <source>
        <dbReference type="EMBL" id="KAG6424315.1"/>
    </source>
</evidence>
<proteinExistence type="predicted"/>
<keyword evidence="1" id="KW-1133">Transmembrane helix</keyword>
<keyword evidence="3" id="KW-1185">Reference proteome</keyword>
<evidence type="ECO:0000313" key="3">
    <source>
        <dbReference type="Proteomes" id="UP000298416"/>
    </source>
</evidence>
<gene>
    <name evidence="2" type="ORF">SASPL_114730</name>
</gene>
<comment type="caution">
    <text evidence="2">The sequence shown here is derived from an EMBL/GenBank/DDBJ whole genome shotgun (WGS) entry which is preliminary data.</text>
</comment>
<organism evidence="2">
    <name type="scientific">Salvia splendens</name>
    <name type="common">Scarlet sage</name>
    <dbReference type="NCBI Taxonomy" id="180675"/>
    <lineage>
        <taxon>Eukaryota</taxon>
        <taxon>Viridiplantae</taxon>
        <taxon>Streptophyta</taxon>
        <taxon>Embryophyta</taxon>
        <taxon>Tracheophyta</taxon>
        <taxon>Spermatophyta</taxon>
        <taxon>Magnoliopsida</taxon>
        <taxon>eudicotyledons</taxon>
        <taxon>Gunneridae</taxon>
        <taxon>Pentapetalae</taxon>
        <taxon>asterids</taxon>
        <taxon>lamiids</taxon>
        <taxon>Lamiales</taxon>
        <taxon>Lamiaceae</taxon>
        <taxon>Nepetoideae</taxon>
        <taxon>Mentheae</taxon>
        <taxon>Salviinae</taxon>
        <taxon>Salvia</taxon>
        <taxon>Salvia subgen. Calosphace</taxon>
        <taxon>core Calosphace</taxon>
    </lineage>
</organism>
<name>A0A8X8Y2I3_SALSN</name>
<reference evidence="2" key="2">
    <citation type="submission" date="2020-08" db="EMBL/GenBank/DDBJ databases">
        <title>Plant Genome Project.</title>
        <authorList>
            <person name="Zhang R.-G."/>
        </authorList>
    </citation>
    <scope>NUCLEOTIDE SEQUENCE</scope>
    <source>
        <strain evidence="2">Huo1</strain>
        <tissue evidence="2">Leaf</tissue>
    </source>
</reference>
<feature type="transmembrane region" description="Helical" evidence="1">
    <location>
        <begin position="33"/>
        <end position="53"/>
    </location>
</feature>
<sequence length="226" mass="25095">MTHYDNKQHQASICLKRFFFGGRLVSGPDVSSLFLSAFLIAAPALGFCIKAILKEDKPAVSCYPVRIVALVLTILDVVFLLTSSRDPGIVPRNMRPPECDDSFEMNTPSMEWVNGRTPHLKLPRTKDVMTSKEKSDIGMGNKFAEGKSSTLPDILLIIEYGGIHDNLKQKVIEREMVADSDNFAVPVDLELEESAASPIVEVVPYEEEKYGVMKSQPNTAPDQTDY</sequence>
<protein>
    <submittedName>
        <fullName evidence="2">Uncharacterized protein</fullName>
    </submittedName>
</protein>
<accession>A0A8X8Y2I3</accession>
<dbReference type="Proteomes" id="UP000298416">
    <property type="component" value="Unassembled WGS sequence"/>
</dbReference>
<feature type="transmembrane region" description="Helical" evidence="1">
    <location>
        <begin position="65"/>
        <end position="83"/>
    </location>
</feature>
<dbReference type="EMBL" id="PNBA02000005">
    <property type="protein sequence ID" value="KAG6424315.1"/>
    <property type="molecule type" value="Genomic_DNA"/>
</dbReference>
<keyword evidence="1" id="KW-0472">Membrane</keyword>
<dbReference type="AlphaFoldDB" id="A0A8X8Y2I3"/>